<dbReference type="PANTHER" id="PTHR21493">
    <property type="entry name" value="CGI-141-RELATED/LIPASE CONTAINING PROTEIN"/>
    <property type="match status" value="1"/>
</dbReference>
<accession>A0ABR3QDZ1</accession>
<comment type="similarity">
    <text evidence="6">Belongs to the GOT1 family.</text>
</comment>
<keyword evidence="9" id="KW-1185">Reference proteome</keyword>
<dbReference type="Pfam" id="PF04178">
    <property type="entry name" value="Got1"/>
    <property type="match status" value="1"/>
</dbReference>
<sequence length="138" mass="15368">MWLSDRQKIGVGLVAAGVFLQFLAILLFFDRPLLALGNILFLTGLPLIIGPTRTFYFFSRREKWRGTVCFFGGIILVFARWPKIGILVEFVGFIGLFGSFFPVVLQALRQIPVIGSFLSLPYIRGAADRLAGVRQSAV</sequence>
<evidence type="ECO:0000313" key="8">
    <source>
        <dbReference type="EMBL" id="KAL1412918.1"/>
    </source>
</evidence>
<evidence type="ECO:0000256" key="5">
    <source>
        <dbReference type="ARBA" id="ARBA00023136"/>
    </source>
</evidence>
<dbReference type="EMBL" id="JBBXJM010000001">
    <property type="protein sequence ID" value="KAL1412918.1"/>
    <property type="molecule type" value="Genomic_DNA"/>
</dbReference>
<dbReference type="RefSeq" id="XP_069212862.1">
    <property type="nucleotide sequence ID" value="XM_069349318.1"/>
</dbReference>
<feature type="transmembrane region" description="Helical" evidence="7">
    <location>
        <begin position="9"/>
        <end position="29"/>
    </location>
</feature>
<evidence type="ECO:0000256" key="7">
    <source>
        <dbReference type="SAM" id="Phobius"/>
    </source>
</evidence>
<evidence type="ECO:0000256" key="1">
    <source>
        <dbReference type="ARBA" id="ARBA00004653"/>
    </source>
</evidence>
<evidence type="ECO:0000256" key="4">
    <source>
        <dbReference type="ARBA" id="ARBA00023034"/>
    </source>
</evidence>
<dbReference type="InterPro" id="IPR007305">
    <property type="entry name" value="Vesicle_transpt_Got1/SFT2"/>
</dbReference>
<keyword evidence="2 7" id="KW-0812">Transmembrane</keyword>
<keyword evidence="3 7" id="KW-1133">Transmembrane helix</keyword>
<protein>
    <submittedName>
        <fullName evidence="8">Golgi Transport</fullName>
    </submittedName>
</protein>
<feature type="transmembrane region" description="Helical" evidence="7">
    <location>
        <begin position="64"/>
        <end position="81"/>
    </location>
</feature>
<keyword evidence="5 7" id="KW-0472">Membrane</keyword>
<proteinExistence type="inferred from homology"/>
<reference evidence="8 9" key="1">
    <citation type="submission" date="2023-08" db="EMBL/GenBank/DDBJ databases">
        <title>Annotated Genome Sequence of Vanrija albida AlHP1.</title>
        <authorList>
            <person name="Herzog R."/>
        </authorList>
    </citation>
    <scope>NUCLEOTIDE SEQUENCE [LARGE SCALE GENOMIC DNA]</scope>
    <source>
        <strain evidence="8 9">AlHP1</strain>
    </source>
</reference>
<gene>
    <name evidence="8" type="primary">GOT1</name>
    <name evidence="8" type="ORF">Q8F55_000667</name>
</gene>
<keyword evidence="4" id="KW-0333">Golgi apparatus</keyword>
<comment type="caution">
    <text evidence="8">The sequence shown here is derived from an EMBL/GenBank/DDBJ whole genome shotgun (WGS) entry which is preliminary data.</text>
</comment>
<feature type="transmembrane region" description="Helical" evidence="7">
    <location>
        <begin position="35"/>
        <end position="52"/>
    </location>
</feature>
<evidence type="ECO:0000256" key="3">
    <source>
        <dbReference type="ARBA" id="ARBA00022989"/>
    </source>
</evidence>
<comment type="subcellular location">
    <subcellularLocation>
        <location evidence="1">Golgi apparatus membrane</location>
        <topology evidence="1">Multi-pass membrane protein</topology>
    </subcellularLocation>
</comment>
<evidence type="ECO:0000256" key="2">
    <source>
        <dbReference type="ARBA" id="ARBA00022692"/>
    </source>
</evidence>
<dbReference type="Proteomes" id="UP001565368">
    <property type="component" value="Unassembled WGS sequence"/>
</dbReference>
<organism evidence="8 9">
    <name type="scientific">Vanrija albida</name>
    <dbReference type="NCBI Taxonomy" id="181172"/>
    <lineage>
        <taxon>Eukaryota</taxon>
        <taxon>Fungi</taxon>
        <taxon>Dikarya</taxon>
        <taxon>Basidiomycota</taxon>
        <taxon>Agaricomycotina</taxon>
        <taxon>Tremellomycetes</taxon>
        <taxon>Trichosporonales</taxon>
        <taxon>Trichosporonaceae</taxon>
        <taxon>Vanrija</taxon>
    </lineage>
</organism>
<evidence type="ECO:0000313" key="9">
    <source>
        <dbReference type="Proteomes" id="UP001565368"/>
    </source>
</evidence>
<evidence type="ECO:0000256" key="6">
    <source>
        <dbReference type="ARBA" id="ARBA00025799"/>
    </source>
</evidence>
<dbReference type="GeneID" id="95981710"/>
<dbReference type="InterPro" id="IPR045176">
    <property type="entry name" value="Got1"/>
</dbReference>
<feature type="transmembrane region" description="Helical" evidence="7">
    <location>
        <begin position="87"/>
        <end position="108"/>
    </location>
</feature>
<name>A0ABR3QDZ1_9TREE</name>
<dbReference type="PANTHER" id="PTHR21493:SF9">
    <property type="entry name" value="GOLGI TRANSPORT PROTEIN 1-RELATED"/>
    <property type="match status" value="1"/>
</dbReference>